<dbReference type="PANTHER" id="PTHR14187">
    <property type="entry name" value="ALPHA KINASE/ELONGATION FACTOR 2 KINASE"/>
    <property type="match status" value="1"/>
</dbReference>
<protein>
    <submittedName>
        <fullName evidence="1">Uncharacterized protein</fullName>
    </submittedName>
</protein>
<dbReference type="Gene3D" id="3.90.640.10">
    <property type="entry name" value="Actin, Chain A, domain 4"/>
    <property type="match status" value="1"/>
</dbReference>
<dbReference type="Proteomes" id="UP000536711">
    <property type="component" value="Unassembled WGS sequence"/>
</dbReference>
<evidence type="ECO:0000313" key="2">
    <source>
        <dbReference type="Proteomes" id="UP000536711"/>
    </source>
</evidence>
<dbReference type="OrthoDB" id="5081420at2759"/>
<gene>
    <name evidence="1" type="ORF">FACUT_7230</name>
</gene>
<proteinExistence type="predicted"/>
<dbReference type="Gene3D" id="3.30.420.40">
    <property type="match status" value="2"/>
</dbReference>
<dbReference type="CDD" id="cd10170">
    <property type="entry name" value="ASKHA_NBD_HSP70"/>
    <property type="match status" value="1"/>
</dbReference>
<accession>A0A8H4JPN1</accession>
<comment type="caution">
    <text evidence="1">The sequence shown here is derived from an EMBL/GenBank/DDBJ whole genome shotgun (WGS) entry which is preliminary data.</text>
</comment>
<dbReference type="AlphaFoldDB" id="A0A8H4JPN1"/>
<evidence type="ECO:0000313" key="1">
    <source>
        <dbReference type="EMBL" id="KAF4435319.1"/>
    </source>
</evidence>
<reference evidence="1 2" key="1">
    <citation type="submission" date="2020-01" db="EMBL/GenBank/DDBJ databases">
        <title>Identification and distribution of gene clusters putatively required for synthesis of sphingolipid metabolism inhibitors in phylogenetically diverse species of the filamentous fungus Fusarium.</title>
        <authorList>
            <person name="Kim H.-S."/>
            <person name="Busman M."/>
            <person name="Brown D.W."/>
            <person name="Divon H."/>
            <person name="Uhlig S."/>
            <person name="Proctor R.H."/>
        </authorList>
    </citation>
    <scope>NUCLEOTIDE SEQUENCE [LARGE SCALE GENOMIC DNA]</scope>
    <source>
        <strain evidence="1 2">NRRL 13308</strain>
    </source>
</reference>
<organism evidence="1 2">
    <name type="scientific">Fusarium acutatum</name>
    <dbReference type="NCBI Taxonomy" id="78861"/>
    <lineage>
        <taxon>Eukaryota</taxon>
        <taxon>Fungi</taxon>
        <taxon>Dikarya</taxon>
        <taxon>Ascomycota</taxon>
        <taxon>Pezizomycotina</taxon>
        <taxon>Sordariomycetes</taxon>
        <taxon>Hypocreomycetidae</taxon>
        <taxon>Hypocreales</taxon>
        <taxon>Nectriaceae</taxon>
        <taxon>Fusarium</taxon>
        <taxon>Fusarium fujikuroi species complex</taxon>
    </lineage>
</organism>
<keyword evidence="2" id="KW-1185">Reference proteome</keyword>
<name>A0A8H4JPN1_9HYPO</name>
<sequence length="291" mass="32177">MATREATPAGQPTRRLDVYAGIDLGTMDDLPHDLRVSKKLDIATKEREALDMSAVDVTSKFLRVIWKHAHEEICDRVKQIDQFTQSHVIITVTVPVVWPADARKRLYQAFQSSNILGPNVRLARKFVTEAVATGIAIISTPLDHQGNLQNSVFQVGDTVIISDCGGGTTDLISHQLVSIQPFALREISPGKCVFAWGALLDEAFLDLVRDKAKRQCSSQTYGALTDKDFHEDEIDGVFNPVIDQIINLVKSEMTLHLVMAGGLRLNQYLQGKMKFMAEDASSAVKAIKGQF</sequence>
<dbReference type="EMBL" id="JAADJF010000181">
    <property type="protein sequence ID" value="KAF4435319.1"/>
    <property type="molecule type" value="Genomic_DNA"/>
</dbReference>
<dbReference type="PANTHER" id="PTHR14187:SF5">
    <property type="entry name" value="HEAT SHOCK 70 KDA PROTEIN 12A"/>
    <property type="match status" value="1"/>
</dbReference>
<dbReference type="SUPFAM" id="SSF53067">
    <property type="entry name" value="Actin-like ATPase domain"/>
    <property type="match status" value="1"/>
</dbReference>
<dbReference type="InterPro" id="IPR043129">
    <property type="entry name" value="ATPase_NBD"/>
</dbReference>